<dbReference type="RefSeq" id="WP_260574592.1">
    <property type="nucleotide sequence ID" value="NZ_CP104205.1"/>
</dbReference>
<dbReference type="PANTHER" id="PTHR31778">
    <property type="entry name" value="BUD SITE SELECTION PROTEIN RAX2"/>
    <property type="match status" value="1"/>
</dbReference>
<dbReference type="PANTHER" id="PTHR31778:SF2">
    <property type="entry name" value="BUD SITE SELECTION PROTEIN RAX2"/>
    <property type="match status" value="1"/>
</dbReference>
<dbReference type="Proteomes" id="UP001059209">
    <property type="component" value="Chromosome"/>
</dbReference>
<accession>A0ABY5YAI4</accession>
<evidence type="ECO:0000313" key="2">
    <source>
        <dbReference type="EMBL" id="UWX56065.1"/>
    </source>
</evidence>
<dbReference type="Gene3D" id="2.120.10.30">
    <property type="entry name" value="TolB, C-terminal domain"/>
    <property type="match status" value="1"/>
</dbReference>
<reference evidence="2" key="1">
    <citation type="submission" date="2022-09" db="EMBL/GenBank/DDBJ databases">
        <title>Maribacter litopenaei sp. nov., isolated from the intestinal tract of the Pacific White Shrimp, Litopenaeus vannamei.</title>
        <authorList>
            <person name="Kim S.Y."/>
            <person name="Hwang C.Y."/>
        </authorList>
    </citation>
    <scope>NUCLEOTIDE SEQUENCE</scope>
    <source>
        <strain evidence="2">HL-LV01</strain>
    </source>
</reference>
<organism evidence="2 3">
    <name type="scientific">Maribacter litopenaei</name>
    <dbReference type="NCBI Taxonomy" id="2976127"/>
    <lineage>
        <taxon>Bacteria</taxon>
        <taxon>Pseudomonadati</taxon>
        <taxon>Bacteroidota</taxon>
        <taxon>Flavobacteriia</taxon>
        <taxon>Flavobacteriales</taxon>
        <taxon>Flavobacteriaceae</taxon>
        <taxon>Maribacter</taxon>
    </lineage>
</organism>
<gene>
    <name evidence="2" type="ORF">NYZ99_07085</name>
</gene>
<protein>
    <recommendedName>
        <fullName evidence="1">Rax2-like C-terminal domain-containing protein</fullName>
    </recommendedName>
</protein>
<dbReference type="InterPro" id="IPR011042">
    <property type="entry name" value="6-blade_b-propeller_TolB-like"/>
</dbReference>
<proteinExistence type="predicted"/>
<keyword evidence="3" id="KW-1185">Reference proteome</keyword>
<dbReference type="EMBL" id="CP104205">
    <property type="protein sequence ID" value="UWX56065.1"/>
    <property type="molecule type" value="Genomic_DNA"/>
</dbReference>
<sequence length="292" mass="31549">MQNNYIYGDFVSGRVWALKYDENTQTTDNELLFQTNGTYISSFGEDENGELYFLGYADSAKIYKFTSTSTEPEAQMVQGIGEWRSLGSGTNGTVECLVEDLNGNIWVGGAFSQAGNISVNNLALFDNEGNWNNTISGTNGTIFDMAISNEGHLFIAGDFTEVGGISANNIAYYDGLKWYPLDTGTDGPVAKISFNNAGDILYLGGVFTTAGNLTVNNIAKWENGTFQGLADVNTGIVGTNNEIRAMALDESDNLFIGGNFDAAGGVRPIELLRGTDYNGNPWAQVLQVLCRQ</sequence>
<name>A0ABY5YAI4_9FLAO</name>
<evidence type="ECO:0000313" key="3">
    <source>
        <dbReference type="Proteomes" id="UP001059209"/>
    </source>
</evidence>
<dbReference type="InterPro" id="IPR024982">
    <property type="entry name" value="Rax2-like_C"/>
</dbReference>
<dbReference type="Pfam" id="PF12768">
    <property type="entry name" value="Rax2"/>
    <property type="match status" value="1"/>
</dbReference>
<dbReference type="SUPFAM" id="SSF101898">
    <property type="entry name" value="NHL repeat"/>
    <property type="match status" value="1"/>
</dbReference>
<feature type="domain" description="Rax2-like C-terminal" evidence="1">
    <location>
        <begin position="86"/>
        <end position="174"/>
    </location>
</feature>
<evidence type="ECO:0000259" key="1">
    <source>
        <dbReference type="Pfam" id="PF12768"/>
    </source>
</evidence>